<keyword evidence="1" id="KW-1133">Transmembrane helix</keyword>
<feature type="transmembrane region" description="Helical" evidence="1">
    <location>
        <begin position="108"/>
        <end position="125"/>
    </location>
</feature>
<dbReference type="Pfam" id="PF13038">
    <property type="entry name" value="DUF3899"/>
    <property type="match status" value="1"/>
</dbReference>
<evidence type="ECO:0000256" key="1">
    <source>
        <dbReference type="SAM" id="Phobius"/>
    </source>
</evidence>
<name>A0AB39HQR0_9BACI</name>
<keyword evidence="1" id="KW-0472">Membrane</keyword>
<reference evidence="3" key="1">
    <citation type="submission" date="2024-07" db="EMBL/GenBank/DDBJ databases">
        <title>Halotolerant mesophilic bacterium Ornithinibacillus sp. 4-3, sp. nov., isolated from soil.</title>
        <authorList>
            <person name="Sidarenka A.V."/>
            <person name="Guliayeva D.E."/>
            <person name="Leanovich S.I."/>
            <person name="Hileuskaya K.S."/>
            <person name="Akhremchuk A.E."/>
            <person name="Sikolenko M.A."/>
            <person name="Valentovich L.N."/>
        </authorList>
    </citation>
    <scope>NUCLEOTIDE SEQUENCE</scope>
    <source>
        <strain evidence="3">4-3</strain>
    </source>
</reference>
<dbReference type="RefSeq" id="WP_368653664.1">
    <property type="nucleotide sequence ID" value="NZ_CP162599.1"/>
</dbReference>
<proteinExistence type="predicted"/>
<feature type="domain" description="DUF3899" evidence="2">
    <location>
        <begin position="38"/>
        <end position="124"/>
    </location>
</feature>
<dbReference type="EMBL" id="CP162599">
    <property type="protein sequence ID" value="XDK32977.1"/>
    <property type="molecule type" value="Genomic_DNA"/>
</dbReference>
<dbReference type="AlphaFoldDB" id="A0AB39HQR0"/>
<feature type="transmembrane region" description="Helical" evidence="1">
    <location>
        <begin position="37"/>
        <end position="56"/>
    </location>
</feature>
<gene>
    <name evidence="3" type="ORF">AB4Y30_00945</name>
</gene>
<evidence type="ECO:0000313" key="3">
    <source>
        <dbReference type="EMBL" id="XDK32977.1"/>
    </source>
</evidence>
<accession>A0AB39HQR0</accession>
<feature type="transmembrane region" description="Helical" evidence="1">
    <location>
        <begin position="7"/>
        <end position="25"/>
    </location>
</feature>
<evidence type="ECO:0000259" key="2">
    <source>
        <dbReference type="Pfam" id="PF13038"/>
    </source>
</evidence>
<keyword evidence="1" id="KW-0812">Transmembrane</keyword>
<dbReference type="InterPro" id="IPR025007">
    <property type="entry name" value="DUF3899"/>
</dbReference>
<organism evidence="3">
    <name type="scientific">Ornithinibacillus sp. 4-3</name>
    <dbReference type="NCBI Taxonomy" id="3231488"/>
    <lineage>
        <taxon>Bacteria</taxon>
        <taxon>Bacillati</taxon>
        <taxon>Bacillota</taxon>
        <taxon>Bacilli</taxon>
        <taxon>Bacillales</taxon>
        <taxon>Bacillaceae</taxon>
        <taxon>Ornithinibacillus</taxon>
    </lineage>
</organism>
<sequence length="128" mass="14748">MKRWWQIGIIVGLIAIGSYGYIALTSEQTSLIDWLDMIFIIALIFLVSGAGLVFIYSMPFQRLSYNFTYFFSKLKQGSKMADEIERKQKNYKGDELEEKERPRWTTSLLLSGIILAAFSMILSLMQSL</sequence>
<protein>
    <submittedName>
        <fullName evidence="3">DUF3899 domain-containing protein</fullName>
    </submittedName>
</protein>